<feature type="signal peptide" evidence="3">
    <location>
        <begin position="1"/>
        <end position="23"/>
    </location>
</feature>
<dbReference type="InterPro" id="IPR013162">
    <property type="entry name" value="CD80_C2-set"/>
</dbReference>
<reference evidence="5" key="1">
    <citation type="journal article" date="2019" name="bioRxiv">
        <title>The Genome of the Zebra Mussel, Dreissena polymorpha: A Resource for Invasive Species Research.</title>
        <authorList>
            <person name="McCartney M.A."/>
            <person name="Auch B."/>
            <person name="Kono T."/>
            <person name="Mallez S."/>
            <person name="Zhang Y."/>
            <person name="Obille A."/>
            <person name="Becker A."/>
            <person name="Abrahante J.E."/>
            <person name="Garbe J."/>
            <person name="Badalamenti J.P."/>
            <person name="Herman A."/>
            <person name="Mangelson H."/>
            <person name="Liachko I."/>
            <person name="Sullivan S."/>
            <person name="Sone E.D."/>
            <person name="Koren S."/>
            <person name="Silverstein K.A.T."/>
            <person name="Beckman K.B."/>
            <person name="Gohl D.M."/>
        </authorList>
    </citation>
    <scope>NUCLEOTIDE SEQUENCE</scope>
    <source>
        <strain evidence="5">Duluth1</strain>
        <tissue evidence="5">Whole animal</tissue>
    </source>
</reference>
<feature type="transmembrane region" description="Helical" evidence="2">
    <location>
        <begin position="540"/>
        <end position="564"/>
    </location>
</feature>
<reference evidence="5" key="2">
    <citation type="submission" date="2020-11" db="EMBL/GenBank/DDBJ databases">
        <authorList>
            <person name="McCartney M.A."/>
            <person name="Auch B."/>
            <person name="Kono T."/>
            <person name="Mallez S."/>
            <person name="Becker A."/>
            <person name="Gohl D.M."/>
            <person name="Silverstein K.A.T."/>
            <person name="Koren S."/>
            <person name="Bechman K.B."/>
            <person name="Herman A."/>
            <person name="Abrahante J.E."/>
            <person name="Garbe J."/>
        </authorList>
    </citation>
    <scope>NUCLEOTIDE SEQUENCE</scope>
    <source>
        <strain evidence="5">Duluth1</strain>
        <tissue evidence="5">Whole animal</tissue>
    </source>
</reference>
<keyword evidence="6" id="KW-1185">Reference proteome</keyword>
<accession>A0A9D4BT29</accession>
<gene>
    <name evidence="5" type="ORF">DPMN_079548</name>
</gene>
<dbReference type="SUPFAM" id="SSF48726">
    <property type="entry name" value="Immunoglobulin"/>
    <property type="match status" value="2"/>
</dbReference>
<sequence length="734" mass="81400">MNSDKTVVCGFVVLAVILQNTVAVPMPGDEVENECGHIEIEEPDNLYIGRNVTITFRPQKIKNENPVLLNSNTKYFKHECLNGCKTSPFVFVLFECPDTLNNADFYVAYGCHSGYVRTRLKTLTDCGASYIRTCNPKIGQAEFVFIPTDAVKKFTDGYVLYWLETNPKTGFEFRVNISEHNYEQRNESNWAYVLVIHDVIRKNGYQYRVQCTDRPIKKGPVKHTDIITLDTRSPVSPVLGPLVNIDDCTGCLHVNTSRNTYKDIFCTSHGATNTRVTLKINGYTYRTENDANGTYRTIFTSSFDENDHLKQVVCSAATCGQLNTSATLYVAVQPDELKLNVPVPVLRKGVDPNITCSSKGGRPRSVLTFFLNGNKISSTQIDQYDNTTRTYNSVATVTEVPDKNWDGGDILCTRIQLHTDSLNVTSEIKVAYTYPPKIQINTSSPLIIEEGSTQQTTCLAESYPPSNITWSFTQDGREETSSCFGATSCSVFVSGLRDGEKREYMCSVVHMLLASNKSFVAEGRARKSEITQDEQGGSSALVGGLVGSCVLLAGVAAMIIVCYWKRRQHKRRTHRNDTVQRSHEIHVSVTNDDQLVEYAVVSKTSKSTVSKHVNTSVQKSIVSKENTNIPSVDVNHTDPKPLVSTNTLTASTADEYAVVSKTCPNPAIVHARGKAPPKTDASGDQLVYVELDRDVLETRPSAARPVQGEAVEYVGIDFSKKATIEKDDNMYTNK</sequence>
<dbReference type="PANTHER" id="PTHR45889">
    <property type="entry name" value="IG-LIKE DOMAIN-CONTAINING PROTEIN"/>
    <property type="match status" value="1"/>
</dbReference>
<dbReference type="PROSITE" id="PS50835">
    <property type="entry name" value="IG_LIKE"/>
    <property type="match status" value="1"/>
</dbReference>
<feature type="chain" id="PRO_5038691438" description="Ig-like domain-containing protein" evidence="3">
    <location>
        <begin position="24"/>
        <end position="734"/>
    </location>
</feature>
<evidence type="ECO:0000256" key="2">
    <source>
        <dbReference type="SAM" id="Phobius"/>
    </source>
</evidence>
<keyword evidence="2" id="KW-1133">Transmembrane helix</keyword>
<name>A0A9D4BT29_DREPO</name>
<keyword evidence="1" id="KW-1015">Disulfide bond</keyword>
<dbReference type="AlphaFoldDB" id="A0A9D4BT29"/>
<dbReference type="InterPro" id="IPR013783">
    <property type="entry name" value="Ig-like_fold"/>
</dbReference>
<proteinExistence type="predicted"/>
<protein>
    <recommendedName>
        <fullName evidence="4">Ig-like domain-containing protein</fullName>
    </recommendedName>
</protein>
<keyword evidence="2" id="KW-0812">Transmembrane</keyword>
<evidence type="ECO:0000313" key="5">
    <source>
        <dbReference type="EMBL" id="KAH3704492.1"/>
    </source>
</evidence>
<keyword evidence="3" id="KW-0732">Signal</keyword>
<comment type="caution">
    <text evidence="5">The sequence shown here is derived from an EMBL/GenBank/DDBJ whole genome shotgun (WGS) entry which is preliminary data.</text>
</comment>
<evidence type="ECO:0000256" key="1">
    <source>
        <dbReference type="ARBA" id="ARBA00023157"/>
    </source>
</evidence>
<dbReference type="Proteomes" id="UP000828390">
    <property type="component" value="Unassembled WGS sequence"/>
</dbReference>
<dbReference type="InterPro" id="IPR036179">
    <property type="entry name" value="Ig-like_dom_sf"/>
</dbReference>
<keyword evidence="2" id="KW-0472">Membrane</keyword>
<evidence type="ECO:0000259" key="4">
    <source>
        <dbReference type="PROSITE" id="PS50835"/>
    </source>
</evidence>
<evidence type="ECO:0000313" key="6">
    <source>
        <dbReference type="Proteomes" id="UP000828390"/>
    </source>
</evidence>
<dbReference type="EMBL" id="JAIWYP010000015">
    <property type="protein sequence ID" value="KAH3704492.1"/>
    <property type="molecule type" value="Genomic_DNA"/>
</dbReference>
<dbReference type="Gene3D" id="2.60.40.10">
    <property type="entry name" value="Immunoglobulins"/>
    <property type="match status" value="2"/>
</dbReference>
<dbReference type="Pfam" id="PF08205">
    <property type="entry name" value="C2-set_2"/>
    <property type="match status" value="1"/>
</dbReference>
<feature type="domain" description="Ig-like" evidence="4">
    <location>
        <begin position="436"/>
        <end position="531"/>
    </location>
</feature>
<evidence type="ECO:0000256" key="3">
    <source>
        <dbReference type="SAM" id="SignalP"/>
    </source>
</evidence>
<organism evidence="5 6">
    <name type="scientific">Dreissena polymorpha</name>
    <name type="common">Zebra mussel</name>
    <name type="synonym">Mytilus polymorpha</name>
    <dbReference type="NCBI Taxonomy" id="45954"/>
    <lineage>
        <taxon>Eukaryota</taxon>
        <taxon>Metazoa</taxon>
        <taxon>Spiralia</taxon>
        <taxon>Lophotrochozoa</taxon>
        <taxon>Mollusca</taxon>
        <taxon>Bivalvia</taxon>
        <taxon>Autobranchia</taxon>
        <taxon>Heteroconchia</taxon>
        <taxon>Euheterodonta</taxon>
        <taxon>Imparidentia</taxon>
        <taxon>Neoheterodontei</taxon>
        <taxon>Myida</taxon>
        <taxon>Dreissenoidea</taxon>
        <taxon>Dreissenidae</taxon>
        <taxon>Dreissena</taxon>
    </lineage>
</organism>
<dbReference type="InterPro" id="IPR007110">
    <property type="entry name" value="Ig-like_dom"/>
</dbReference>
<dbReference type="PANTHER" id="PTHR45889:SF8">
    <property type="entry name" value="IG-LIKE DOMAIN-CONTAINING PROTEIN"/>
    <property type="match status" value="1"/>
</dbReference>